<keyword evidence="4" id="KW-0288">FMN</keyword>
<evidence type="ECO:0000259" key="7">
    <source>
        <dbReference type="Pfam" id="PF01180"/>
    </source>
</evidence>
<dbReference type="EMBL" id="KE384741">
    <property type="protein sequence ID" value="KJK77100.1"/>
    <property type="molecule type" value="Genomic_DNA"/>
</dbReference>
<comment type="cofactor">
    <cofactor evidence="1">
        <name>FMN</name>
        <dbReference type="ChEBI" id="CHEBI:58210"/>
    </cofactor>
</comment>
<dbReference type="InterPro" id="IPR023359">
    <property type="entry name" value="Dihydro_DH_chainA_dom2"/>
</dbReference>
<accession>A0A0D9NWY2</accession>
<dbReference type="GO" id="GO:0006207">
    <property type="term" value="P:'de novo' pyrimidine nucleobase biosynthetic process"/>
    <property type="evidence" value="ECO:0007669"/>
    <property type="project" value="TreeGrafter"/>
</dbReference>
<evidence type="ECO:0000313" key="9">
    <source>
        <dbReference type="Proteomes" id="UP000054544"/>
    </source>
</evidence>
<proteinExistence type="predicted"/>
<keyword evidence="9" id="KW-1185">Reference proteome</keyword>
<evidence type="ECO:0000256" key="4">
    <source>
        <dbReference type="ARBA" id="ARBA00022643"/>
    </source>
</evidence>
<evidence type="ECO:0000256" key="3">
    <source>
        <dbReference type="ARBA" id="ARBA00022630"/>
    </source>
</evidence>
<evidence type="ECO:0000313" key="8">
    <source>
        <dbReference type="EMBL" id="KJK77100.1"/>
    </source>
</evidence>
<dbReference type="Pfam" id="PF01180">
    <property type="entry name" value="DHO_dh"/>
    <property type="match status" value="1"/>
</dbReference>
<protein>
    <recommendedName>
        <fullName evidence="7">Dihydroorotate dehydrogenase catalytic domain-containing protein</fullName>
    </recommendedName>
</protein>
<evidence type="ECO:0000256" key="2">
    <source>
        <dbReference type="ARBA" id="ARBA00004725"/>
    </source>
</evidence>
<comment type="pathway">
    <text evidence="2">Pyrimidine metabolism; UMP biosynthesis via de novo pathway.</text>
</comment>
<dbReference type="SUPFAM" id="SSF51395">
    <property type="entry name" value="FMN-linked oxidoreductases"/>
    <property type="match status" value="1"/>
</dbReference>
<dbReference type="PANTHER" id="PTHR48109">
    <property type="entry name" value="DIHYDROOROTATE DEHYDROGENASE (QUINONE), MITOCHONDRIAL-RELATED"/>
    <property type="match status" value="1"/>
</dbReference>
<keyword evidence="3" id="KW-0285">Flavoprotein</keyword>
<name>A0A0D9NWY2_METAN</name>
<dbReference type="InterPro" id="IPR050074">
    <property type="entry name" value="DHO_dehydrogenase"/>
</dbReference>
<evidence type="ECO:0000256" key="5">
    <source>
        <dbReference type="ARBA" id="ARBA00022975"/>
    </source>
</evidence>
<dbReference type="GO" id="GO:0006221">
    <property type="term" value="P:pyrimidine nucleotide biosynthetic process"/>
    <property type="evidence" value="ECO:0007669"/>
    <property type="project" value="UniProtKB-KW"/>
</dbReference>
<feature type="domain" description="Dihydroorotate dehydrogenase catalytic" evidence="7">
    <location>
        <begin position="78"/>
        <end position="322"/>
    </location>
</feature>
<dbReference type="GO" id="GO:0004152">
    <property type="term" value="F:dihydroorotate dehydrogenase activity"/>
    <property type="evidence" value="ECO:0007669"/>
    <property type="project" value="TreeGrafter"/>
</dbReference>
<sequence>MAPKLSIHPPLLNTACPWATTPAHLEALLRCPSTGAITTRTSLIEGFPHDDAVHRYAFLDPASTSGRAPEARGPSASPVGSINSLGYSPLPLDAYLAALSDLSASLPLDVTCKHKTAIVSVAGTPSAVAECYARILAASSGVSFPLAMEVNLSCPNIQGCLAPPGYDPVCLGAYLAALPGDPLVPVGIKTPPYTYAGQFTALVDILALYAGRVSFVTATNTLGCSVFNQGEGEGEGEGEGASWMEGGLAGAGIHPLSLGNVRMLRRALDGRGLAGVQVIGVGGVHDAPGYRRMRGAGAEAVGLATALGARGVGVFESIGRDVGSEW</sequence>
<dbReference type="InterPro" id="IPR005720">
    <property type="entry name" value="Dihydroorotate_DH_cat"/>
</dbReference>
<reference evidence="9" key="1">
    <citation type="journal article" date="2014" name="BMC Genomics">
        <title>The genome sequence of the biocontrol fungus Metarhizium anisopliae and comparative genomics of Metarhizium species.</title>
        <authorList>
            <person name="Pattemore J.A."/>
            <person name="Hane J.K."/>
            <person name="Williams A.H."/>
            <person name="Wilson B.A."/>
            <person name="Stodart B.J."/>
            <person name="Ash G.J."/>
        </authorList>
    </citation>
    <scope>NUCLEOTIDE SEQUENCE [LARGE SCALE GENOMIC DNA]</scope>
    <source>
        <strain evidence="9">BRIP 53293</strain>
    </source>
</reference>
<dbReference type="OrthoDB" id="14784at2759"/>
<keyword evidence="6" id="KW-0560">Oxidoreductase</keyword>
<evidence type="ECO:0000256" key="6">
    <source>
        <dbReference type="ARBA" id="ARBA00023002"/>
    </source>
</evidence>
<dbReference type="GO" id="GO:0005737">
    <property type="term" value="C:cytoplasm"/>
    <property type="evidence" value="ECO:0007669"/>
    <property type="project" value="InterPro"/>
</dbReference>
<organism evidence="8 9">
    <name type="scientific">Metarhizium anisopliae BRIP 53293</name>
    <dbReference type="NCBI Taxonomy" id="1291518"/>
    <lineage>
        <taxon>Eukaryota</taxon>
        <taxon>Fungi</taxon>
        <taxon>Dikarya</taxon>
        <taxon>Ascomycota</taxon>
        <taxon>Pezizomycotina</taxon>
        <taxon>Sordariomycetes</taxon>
        <taxon>Hypocreomycetidae</taxon>
        <taxon>Hypocreales</taxon>
        <taxon>Clavicipitaceae</taxon>
        <taxon>Metarhizium</taxon>
    </lineage>
</organism>
<dbReference type="Gene3D" id="2.30.26.10">
    <property type="entry name" value="Dihydroorotate Dehydrogenase A, chain A, domain 2"/>
    <property type="match status" value="1"/>
</dbReference>
<dbReference type="InterPro" id="IPR013785">
    <property type="entry name" value="Aldolase_TIM"/>
</dbReference>
<keyword evidence="5" id="KW-0665">Pyrimidine biosynthesis</keyword>
<dbReference type="AlphaFoldDB" id="A0A0D9NWY2"/>
<dbReference type="Gene3D" id="3.20.20.70">
    <property type="entry name" value="Aldolase class I"/>
    <property type="match status" value="1"/>
</dbReference>
<gene>
    <name evidence="8" type="ORF">H634G_07677</name>
</gene>
<evidence type="ECO:0000256" key="1">
    <source>
        <dbReference type="ARBA" id="ARBA00001917"/>
    </source>
</evidence>
<dbReference type="Proteomes" id="UP000054544">
    <property type="component" value="Unassembled WGS sequence"/>
</dbReference>
<dbReference type="STRING" id="1291518.A0A0D9NWY2"/>
<dbReference type="PANTHER" id="PTHR48109:SF1">
    <property type="entry name" value="DIHYDROOROTATE DEHYDROGENASE (FUMARATE)"/>
    <property type="match status" value="1"/>
</dbReference>